<dbReference type="EC" id="2.3.-.-" evidence="4"/>
<evidence type="ECO:0000313" key="4">
    <source>
        <dbReference type="EMBL" id="MDH7451684.1"/>
    </source>
</evidence>
<feature type="transmembrane region" description="Helical" evidence="2">
    <location>
        <begin position="56"/>
        <end position="77"/>
    </location>
</feature>
<feature type="transmembrane region" description="Helical" evidence="2">
    <location>
        <begin position="98"/>
        <end position="119"/>
    </location>
</feature>
<feature type="transmembrane region" description="Helical" evidence="2">
    <location>
        <begin position="191"/>
        <end position="209"/>
    </location>
</feature>
<keyword evidence="4" id="KW-0012">Acyltransferase</keyword>
<accession>A0ABT6MM34</accession>
<feature type="transmembrane region" description="Helical" evidence="2">
    <location>
        <begin position="345"/>
        <end position="369"/>
    </location>
</feature>
<feature type="transmembrane region" description="Helical" evidence="2">
    <location>
        <begin position="308"/>
        <end position="325"/>
    </location>
</feature>
<keyword evidence="4" id="KW-0808">Transferase</keyword>
<evidence type="ECO:0000256" key="2">
    <source>
        <dbReference type="SAM" id="Phobius"/>
    </source>
</evidence>
<protein>
    <submittedName>
        <fullName evidence="4">Acyltransferase</fullName>
        <ecNumber evidence="4">2.3.-.-</ecNumber>
    </submittedName>
</protein>
<proteinExistence type="predicted"/>
<feature type="domain" description="Acyltransferase 3" evidence="3">
    <location>
        <begin position="21"/>
        <end position="362"/>
    </location>
</feature>
<keyword evidence="5" id="KW-1185">Reference proteome</keyword>
<sequence>MPAASPAPGWGPGPDCRGRIIELEGLRGIAILLVTIHHFWPDSGAFFAQWAPLAHLGWIGVDLFFVISGFLIGGILLDTRRDARYFGNFYARRMLRIFPLYYLLVLSMFAVVPTGQAILHQVAYADTGFVRESGSPLWYLLFAGNIRESITGVEPAYMLAPLWSISIEEQFYLLCPLLVRWLDLAALKRVLVALMVLSPLFRLAMFALFPENERIQYLSTIARLDNLGVGVWLAIVARSGAALPARALSVLLPVLTGVGAVIFALGGFDRTAFFCRVFGYSFLALYFYVVVAWALQRRGRPAAAALRMRWLVYLGSICYGLYILQRPSEVLLVKGLELLSVDIEQAGLVSLLAKTLFAVLVAHLSFRLLESPINRLKSRFVSERHPMLHAPRTAAAAPGPSPAMPACAGGEPPTLPVELDQPGR</sequence>
<dbReference type="PANTHER" id="PTHR23028">
    <property type="entry name" value="ACETYLTRANSFERASE"/>
    <property type="match status" value="1"/>
</dbReference>
<keyword evidence="2" id="KW-0472">Membrane</keyword>
<reference evidence="4" key="1">
    <citation type="journal article" date="2007" name="Int. J. Syst. Evol. Microbiol.">
        <title>Luteimonas composti sp. nov., a moderately thermophilic bacterium isolated from food waste.</title>
        <authorList>
            <person name="Young C.C."/>
            <person name="Kampfer P."/>
            <person name="Chen W.M."/>
            <person name="Yen W.S."/>
            <person name="Arun A.B."/>
            <person name="Lai W.A."/>
            <person name="Shen F.T."/>
            <person name="Rekha P.D."/>
            <person name="Lin K.Y."/>
            <person name="Chou J.H."/>
        </authorList>
    </citation>
    <scope>NUCLEOTIDE SEQUENCE</scope>
    <source>
        <strain evidence="4">CC-YY355</strain>
    </source>
</reference>
<feature type="transmembrane region" description="Helical" evidence="2">
    <location>
        <begin position="247"/>
        <end position="265"/>
    </location>
</feature>
<evidence type="ECO:0000313" key="5">
    <source>
        <dbReference type="Proteomes" id="UP001160550"/>
    </source>
</evidence>
<name>A0ABT6MM34_9GAMM</name>
<reference evidence="4" key="2">
    <citation type="submission" date="2023-04" db="EMBL/GenBank/DDBJ databases">
        <authorList>
            <person name="Sun J.-Q."/>
        </authorList>
    </citation>
    <scope>NUCLEOTIDE SEQUENCE</scope>
    <source>
        <strain evidence="4">CC-YY355</strain>
    </source>
</reference>
<dbReference type="InterPro" id="IPR002656">
    <property type="entry name" value="Acyl_transf_3_dom"/>
</dbReference>
<dbReference type="EMBL" id="JARYGX010000003">
    <property type="protein sequence ID" value="MDH7451684.1"/>
    <property type="molecule type" value="Genomic_DNA"/>
</dbReference>
<feature type="region of interest" description="Disordered" evidence="1">
    <location>
        <begin position="391"/>
        <end position="424"/>
    </location>
</feature>
<organism evidence="4 5">
    <name type="scientific">Luteimonas composti</name>
    <dbReference type="NCBI Taxonomy" id="398257"/>
    <lineage>
        <taxon>Bacteria</taxon>
        <taxon>Pseudomonadati</taxon>
        <taxon>Pseudomonadota</taxon>
        <taxon>Gammaproteobacteria</taxon>
        <taxon>Lysobacterales</taxon>
        <taxon>Lysobacteraceae</taxon>
        <taxon>Luteimonas</taxon>
    </lineage>
</organism>
<evidence type="ECO:0000259" key="3">
    <source>
        <dbReference type="Pfam" id="PF01757"/>
    </source>
</evidence>
<feature type="transmembrane region" description="Helical" evidence="2">
    <location>
        <begin position="277"/>
        <end position="296"/>
    </location>
</feature>
<keyword evidence="2" id="KW-0812">Transmembrane</keyword>
<feature type="compositionally biased region" description="Low complexity" evidence="1">
    <location>
        <begin position="391"/>
        <end position="408"/>
    </location>
</feature>
<dbReference type="Pfam" id="PF01757">
    <property type="entry name" value="Acyl_transf_3"/>
    <property type="match status" value="1"/>
</dbReference>
<evidence type="ECO:0000256" key="1">
    <source>
        <dbReference type="SAM" id="MobiDB-lite"/>
    </source>
</evidence>
<keyword evidence="2" id="KW-1133">Transmembrane helix</keyword>
<dbReference type="InterPro" id="IPR050879">
    <property type="entry name" value="Acyltransferase_3"/>
</dbReference>
<dbReference type="PANTHER" id="PTHR23028:SF53">
    <property type="entry name" value="ACYL_TRANSF_3 DOMAIN-CONTAINING PROTEIN"/>
    <property type="match status" value="1"/>
</dbReference>
<gene>
    <name evidence="4" type="ORF">QF205_01135</name>
</gene>
<comment type="caution">
    <text evidence="4">The sequence shown here is derived from an EMBL/GenBank/DDBJ whole genome shotgun (WGS) entry which is preliminary data.</text>
</comment>
<dbReference type="GO" id="GO:0016746">
    <property type="term" value="F:acyltransferase activity"/>
    <property type="evidence" value="ECO:0007669"/>
    <property type="project" value="UniProtKB-KW"/>
</dbReference>
<dbReference type="RefSeq" id="WP_280940886.1">
    <property type="nucleotide sequence ID" value="NZ_JARYGX010000003.1"/>
</dbReference>
<dbReference type="Proteomes" id="UP001160550">
    <property type="component" value="Unassembled WGS sequence"/>
</dbReference>